<evidence type="ECO:0000256" key="8">
    <source>
        <dbReference type="ARBA" id="ARBA00022532"/>
    </source>
</evidence>
<keyword evidence="7" id="KW-0813">Transport</keyword>
<dbReference type="SUPFAM" id="SSF81343">
    <property type="entry name" value="Fumarate reductase respiratory complex transmembrane subunits"/>
    <property type="match status" value="1"/>
</dbReference>
<feature type="transmembrane region" description="Helical" evidence="16">
    <location>
        <begin position="57"/>
        <end position="79"/>
    </location>
</feature>
<evidence type="ECO:0000256" key="1">
    <source>
        <dbReference type="ARBA" id="ARBA00001971"/>
    </source>
</evidence>
<keyword evidence="9" id="KW-0349">Heme</keyword>
<reference evidence="17" key="1">
    <citation type="journal article" date="2014" name="Int. J. Syst. Evol. Microbiol.">
        <title>Complete genome sequence of Corynebacterium casei LMG S-19264T (=DSM 44701T), isolated from a smear-ripened cheese.</title>
        <authorList>
            <consortium name="US DOE Joint Genome Institute (JGI-PGF)"/>
            <person name="Walter F."/>
            <person name="Albersmeier A."/>
            <person name="Kalinowski J."/>
            <person name="Ruckert C."/>
        </authorList>
    </citation>
    <scope>NUCLEOTIDE SEQUENCE</scope>
    <source>
        <strain evidence="17">CGMCC 1.15725</strain>
    </source>
</reference>
<feature type="transmembrane region" description="Helical" evidence="16">
    <location>
        <begin position="33"/>
        <end position="51"/>
    </location>
</feature>
<keyword evidence="8" id="KW-0816">Tricarboxylic acid cycle</keyword>
<evidence type="ECO:0000256" key="2">
    <source>
        <dbReference type="ARBA" id="ARBA00004050"/>
    </source>
</evidence>
<gene>
    <name evidence="17" type="ORF">GCM10011611_60430</name>
</gene>
<keyword evidence="10 16" id="KW-0812">Transmembrane</keyword>
<keyword evidence="13 16" id="KW-1133">Transmembrane helix</keyword>
<dbReference type="GO" id="GO:0016020">
    <property type="term" value="C:membrane"/>
    <property type="evidence" value="ECO:0007669"/>
    <property type="project" value="UniProtKB-SubCell"/>
</dbReference>
<sequence length="128" mass="13738">MAEKMRSPLGSARGLGSAREGAKEWWVMRLSSLALIPLSLWFAASVIANAGADYESFAAWVASPVPAVLLTITIAVTFWHMAHGLQVVIEDYVHVEWQKLAALVVVKFGCVLLGVVGVFAVLRIAFGG</sequence>
<keyword evidence="12" id="KW-0249">Electron transport</keyword>
<comment type="subunit">
    <text evidence="5">Part of an enzyme complex containing four subunits: a flavoprotein, an iron-sulfur protein, plus two membrane-anchoring proteins, SdhC and SdhD.</text>
</comment>
<evidence type="ECO:0000256" key="10">
    <source>
        <dbReference type="ARBA" id="ARBA00022692"/>
    </source>
</evidence>
<dbReference type="GO" id="GO:0020037">
    <property type="term" value="F:heme binding"/>
    <property type="evidence" value="ECO:0007669"/>
    <property type="project" value="InterPro"/>
</dbReference>
<dbReference type="GO" id="GO:0046872">
    <property type="term" value="F:metal ion binding"/>
    <property type="evidence" value="ECO:0007669"/>
    <property type="project" value="UniProtKB-KW"/>
</dbReference>
<dbReference type="Pfam" id="PF01127">
    <property type="entry name" value="Sdh_cyt"/>
    <property type="match status" value="1"/>
</dbReference>
<feature type="transmembrane region" description="Helical" evidence="16">
    <location>
        <begin position="100"/>
        <end position="126"/>
    </location>
</feature>
<dbReference type="InterPro" id="IPR034804">
    <property type="entry name" value="SQR/QFR_C/D"/>
</dbReference>
<dbReference type="EMBL" id="BMJQ01000023">
    <property type="protein sequence ID" value="GGF45888.1"/>
    <property type="molecule type" value="Genomic_DNA"/>
</dbReference>
<dbReference type="Proteomes" id="UP000646365">
    <property type="component" value="Unassembled WGS sequence"/>
</dbReference>
<dbReference type="InterPro" id="IPR014312">
    <property type="entry name" value="Succ_DH_anchor"/>
</dbReference>
<evidence type="ECO:0000256" key="4">
    <source>
        <dbReference type="ARBA" id="ARBA00005163"/>
    </source>
</evidence>
<organism evidence="17 18">
    <name type="scientific">Aliidongia dinghuensis</name>
    <dbReference type="NCBI Taxonomy" id="1867774"/>
    <lineage>
        <taxon>Bacteria</taxon>
        <taxon>Pseudomonadati</taxon>
        <taxon>Pseudomonadota</taxon>
        <taxon>Alphaproteobacteria</taxon>
        <taxon>Rhodospirillales</taxon>
        <taxon>Dongiaceae</taxon>
        <taxon>Aliidongia</taxon>
    </lineage>
</organism>
<comment type="function">
    <text evidence="2">Membrane-anchoring subunit of succinate dehydrogenase (SDH).</text>
</comment>
<dbReference type="NCBIfam" id="TIGR02968">
    <property type="entry name" value="succ_dehyd_anc"/>
    <property type="match status" value="1"/>
</dbReference>
<dbReference type="Gene3D" id="1.20.1300.10">
    <property type="entry name" value="Fumarate reductase/succinate dehydrogenase, transmembrane subunit"/>
    <property type="match status" value="1"/>
</dbReference>
<keyword evidence="14" id="KW-0408">Iron</keyword>
<evidence type="ECO:0000256" key="13">
    <source>
        <dbReference type="ARBA" id="ARBA00022989"/>
    </source>
</evidence>
<evidence type="ECO:0000256" key="7">
    <source>
        <dbReference type="ARBA" id="ARBA00022448"/>
    </source>
</evidence>
<keyword evidence="15 16" id="KW-0472">Membrane</keyword>
<accession>A0A8J2YZF0</accession>
<dbReference type="AlphaFoldDB" id="A0A8J2YZF0"/>
<dbReference type="InterPro" id="IPR000701">
    <property type="entry name" value="SuccDH_FuR_B_TM-su"/>
</dbReference>
<evidence type="ECO:0000313" key="17">
    <source>
        <dbReference type="EMBL" id="GGF45888.1"/>
    </source>
</evidence>
<dbReference type="GO" id="GO:0006099">
    <property type="term" value="P:tricarboxylic acid cycle"/>
    <property type="evidence" value="ECO:0007669"/>
    <property type="project" value="UniProtKB-UniPathway"/>
</dbReference>
<comment type="pathway">
    <text evidence="4">Carbohydrate metabolism; tricarboxylic acid cycle.</text>
</comment>
<proteinExistence type="predicted"/>
<evidence type="ECO:0000256" key="12">
    <source>
        <dbReference type="ARBA" id="ARBA00022982"/>
    </source>
</evidence>
<comment type="caution">
    <text evidence="17">The sequence shown here is derived from an EMBL/GenBank/DDBJ whole genome shotgun (WGS) entry which is preliminary data.</text>
</comment>
<evidence type="ECO:0000256" key="6">
    <source>
        <dbReference type="ARBA" id="ARBA00019425"/>
    </source>
</evidence>
<evidence type="ECO:0000256" key="5">
    <source>
        <dbReference type="ARBA" id="ARBA00011558"/>
    </source>
</evidence>
<evidence type="ECO:0000256" key="11">
    <source>
        <dbReference type="ARBA" id="ARBA00022723"/>
    </source>
</evidence>
<comment type="cofactor">
    <cofactor evidence="1">
        <name>heme</name>
        <dbReference type="ChEBI" id="CHEBI:30413"/>
    </cofactor>
</comment>
<evidence type="ECO:0000256" key="14">
    <source>
        <dbReference type="ARBA" id="ARBA00023004"/>
    </source>
</evidence>
<evidence type="ECO:0000256" key="3">
    <source>
        <dbReference type="ARBA" id="ARBA00004141"/>
    </source>
</evidence>
<evidence type="ECO:0000256" key="15">
    <source>
        <dbReference type="ARBA" id="ARBA00023136"/>
    </source>
</evidence>
<evidence type="ECO:0000256" key="9">
    <source>
        <dbReference type="ARBA" id="ARBA00022617"/>
    </source>
</evidence>
<keyword evidence="11" id="KW-0479">Metal-binding</keyword>
<dbReference type="CDD" id="cd03495">
    <property type="entry name" value="SQR_TypeC_SdhD_like"/>
    <property type="match status" value="1"/>
</dbReference>
<keyword evidence="18" id="KW-1185">Reference proteome</keyword>
<dbReference type="RefSeq" id="WP_189051923.1">
    <property type="nucleotide sequence ID" value="NZ_BMJQ01000023.1"/>
</dbReference>
<evidence type="ECO:0000313" key="18">
    <source>
        <dbReference type="Proteomes" id="UP000646365"/>
    </source>
</evidence>
<comment type="subcellular location">
    <subcellularLocation>
        <location evidence="3">Membrane</location>
        <topology evidence="3">Multi-pass membrane protein</topology>
    </subcellularLocation>
</comment>
<name>A0A8J2YZF0_9PROT</name>
<reference evidence="17" key="2">
    <citation type="submission" date="2020-09" db="EMBL/GenBank/DDBJ databases">
        <authorList>
            <person name="Sun Q."/>
            <person name="Zhou Y."/>
        </authorList>
    </citation>
    <scope>NUCLEOTIDE SEQUENCE</scope>
    <source>
        <strain evidence="17">CGMCC 1.15725</strain>
    </source>
</reference>
<dbReference type="UniPathway" id="UPA00223"/>
<evidence type="ECO:0000256" key="16">
    <source>
        <dbReference type="SAM" id="Phobius"/>
    </source>
</evidence>
<protein>
    <recommendedName>
        <fullName evidence="6">Succinate dehydrogenase hydrophobic membrane anchor subunit</fullName>
    </recommendedName>
</protein>